<keyword evidence="3" id="KW-1185">Reference proteome</keyword>
<reference evidence="2 3" key="1">
    <citation type="submission" date="2015-11" db="EMBL/GenBank/DDBJ databases">
        <title>Genomic analysis of 38 Legionella species identifies large and diverse effector repertoires.</title>
        <authorList>
            <person name="Burstein D."/>
            <person name="Amaro F."/>
            <person name="Zusman T."/>
            <person name="Lifshitz Z."/>
            <person name="Cohen O."/>
            <person name="Gilbert J.A."/>
            <person name="Pupko T."/>
            <person name="Shuman H.A."/>
            <person name="Segal G."/>
        </authorList>
    </citation>
    <scope>NUCLEOTIDE SEQUENCE [LARGE SCALE GENOMIC DNA]</scope>
    <source>
        <strain evidence="2 3">ATCC 43878</strain>
    </source>
</reference>
<gene>
    <name evidence="2" type="ORF">Lbru_0100</name>
</gene>
<keyword evidence="1" id="KW-0472">Membrane</keyword>
<dbReference type="EMBL" id="LNXV01000003">
    <property type="protein sequence ID" value="KTC86871.1"/>
    <property type="molecule type" value="Genomic_DNA"/>
</dbReference>
<dbReference type="PATRIC" id="fig|29422.6.peg.101"/>
<evidence type="ECO:0000256" key="1">
    <source>
        <dbReference type="SAM" id="Phobius"/>
    </source>
</evidence>
<keyword evidence="1" id="KW-0812">Transmembrane</keyword>
<dbReference type="Proteomes" id="UP000054742">
    <property type="component" value="Unassembled WGS sequence"/>
</dbReference>
<comment type="caution">
    <text evidence="2">The sequence shown here is derived from an EMBL/GenBank/DDBJ whole genome shotgun (WGS) entry which is preliminary data.</text>
</comment>
<evidence type="ECO:0000313" key="2">
    <source>
        <dbReference type="EMBL" id="KTC86871.1"/>
    </source>
</evidence>
<organism evidence="2 3">
    <name type="scientific">Legionella brunensis</name>
    <dbReference type="NCBI Taxonomy" id="29422"/>
    <lineage>
        <taxon>Bacteria</taxon>
        <taxon>Pseudomonadati</taxon>
        <taxon>Pseudomonadota</taxon>
        <taxon>Gammaproteobacteria</taxon>
        <taxon>Legionellales</taxon>
        <taxon>Legionellaceae</taxon>
        <taxon>Legionella</taxon>
    </lineage>
</organism>
<sequence>MLDLGQLIMVAICGFLLWVVNEITMHPLINWGLNCLLLVMIVIYIMQFLGVVKNVLPSIRLF</sequence>
<accession>A0A0W0SU00</accession>
<dbReference type="RefSeq" id="WP_058440223.1">
    <property type="nucleotide sequence ID" value="NZ_CAAAHU010000001.1"/>
</dbReference>
<keyword evidence="1" id="KW-1133">Transmembrane helix</keyword>
<feature type="transmembrane region" description="Helical" evidence="1">
    <location>
        <begin position="7"/>
        <end position="25"/>
    </location>
</feature>
<dbReference type="NCBIfam" id="NF041949">
    <property type="entry name" value="THIVI_2564_fam"/>
    <property type="match status" value="1"/>
</dbReference>
<evidence type="ECO:0000313" key="3">
    <source>
        <dbReference type="Proteomes" id="UP000054742"/>
    </source>
</evidence>
<dbReference type="STRING" id="29422.Lbru_0100"/>
<dbReference type="InterPro" id="IPR049641">
    <property type="entry name" value="THIVI_2564-like"/>
</dbReference>
<protein>
    <submittedName>
        <fullName evidence="2">Uncharacterized protein</fullName>
    </submittedName>
</protein>
<feature type="transmembrane region" description="Helical" evidence="1">
    <location>
        <begin position="31"/>
        <end position="52"/>
    </location>
</feature>
<dbReference type="AlphaFoldDB" id="A0A0W0SU00"/>
<proteinExistence type="predicted"/>
<name>A0A0W0SU00_9GAMM</name>